<dbReference type="PANTHER" id="PTHR16305">
    <property type="entry name" value="TESTICULAR SOLUBLE ADENYLYL CYCLASE"/>
    <property type="match status" value="1"/>
</dbReference>
<dbReference type="InterPro" id="IPR041664">
    <property type="entry name" value="AAA_16"/>
</dbReference>
<keyword evidence="1" id="KW-0547">Nucleotide-binding</keyword>
<dbReference type="CDD" id="cd06170">
    <property type="entry name" value="LuxR_C_like"/>
    <property type="match status" value="1"/>
</dbReference>
<dbReference type="GO" id="GO:0004016">
    <property type="term" value="F:adenylate cyclase activity"/>
    <property type="evidence" value="ECO:0007669"/>
    <property type="project" value="TreeGrafter"/>
</dbReference>
<dbReference type="SUPFAM" id="SSF46894">
    <property type="entry name" value="C-terminal effector domain of the bipartite response regulators"/>
    <property type="match status" value="1"/>
</dbReference>
<dbReference type="GO" id="GO:0005737">
    <property type="term" value="C:cytoplasm"/>
    <property type="evidence" value="ECO:0007669"/>
    <property type="project" value="TreeGrafter"/>
</dbReference>
<dbReference type="PROSITE" id="PS00622">
    <property type="entry name" value="HTH_LUXR_1"/>
    <property type="match status" value="1"/>
</dbReference>
<dbReference type="InterPro" id="IPR011990">
    <property type="entry name" value="TPR-like_helical_dom_sf"/>
</dbReference>
<dbReference type="AlphaFoldDB" id="A0A4R7TG58"/>
<dbReference type="PRINTS" id="PR00038">
    <property type="entry name" value="HTHLUXR"/>
</dbReference>
<dbReference type="EMBL" id="SOCE01000001">
    <property type="protein sequence ID" value="TDU91231.1"/>
    <property type="molecule type" value="Genomic_DNA"/>
</dbReference>
<dbReference type="Pfam" id="PF13191">
    <property type="entry name" value="AAA_16"/>
    <property type="match status" value="1"/>
</dbReference>
<evidence type="ECO:0000313" key="5">
    <source>
        <dbReference type="Proteomes" id="UP000295151"/>
    </source>
</evidence>
<dbReference type="GO" id="GO:0006355">
    <property type="term" value="P:regulation of DNA-templated transcription"/>
    <property type="evidence" value="ECO:0007669"/>
    <property type="project" value="InterPro"/>
</dbReference>
<feature type="domain" description="HTH luxR-type" evidence="3">
    <location>
        <begin position="770"/>
        <end position="835"/>
    </location>
</feature>
<dbReference type="PANTHER" id="PTHR16305:SF35">
    <property type="entry name" value="TRANSCRIPTIONAL ACTIVATOR DOMAIN"/>
    <property type="match status" value="1"/>
</dbReference>
<dbReference type="PROSITE" id="PS50043">
    <property type="entry name" value="HTH_LUXR_2"/>
    <property type="match status" value="1"/>
</dbReference>
<reference evidence="4 5" key="1">
    <citation type="submission" date="2019-03" db="EMBL/GenBank/DDBJ databases">
        <title>Genomic Encyclopedia of Type Strains, Phase III (KMG-III): the genomes of soil and plant-associated and newly described type strains.</title>
        <authorList>
            <person name="Whitman W."/>
        </authorList>
    </citation>
    <scope>NUCLEOTIDE SEQUENCE [LARGE SCALE GENOMIC DNA]</scope>
    <source>
        <strain evidence="4 5">VKM Ac-2575</strain>
    </source>
</reference>
<comment type="caution">
    <text evidence="4">The sequence shown here is derived from an EMBL/GenBank/DDBJ whole genome shotgun (WGS) entry which is preliminary data.</text>
</comment>
<evidence type="ECO:0000256" key="1">
    <source>
        <dbReference type="ARBA" id="ARBA00022741"/>
    </source>
</evidence>
<sequence>MFLEREPLVASLREIRPGAMVFVAGEAGIGKTSLVREFCATLPTGTVVRYGFCDALGTPRALGPLHDIARASPKLAGLLTDGADRHTIFTAFLELLSDPQTVVVVEDAHWADEATLDLLLFVGRRISELPALVVVTYRSEEVGRDHTLRRVLGDLATAPSVRRLQVPALTSEAVAALATPLGRDGDEVFAVTGGNPFFVTEVLSAPGDDLPATVRDAVLARAARLGPAARAVLDVVSLVPDRAEVALVDAVGLEECIQAGMLLLEGRSVRFRHELARRAVESDVPAVRVPVLHGQILDYLAEADEIDPARLSYHAEVAGDRAAVLEHAPVAARRAAELGAHRQAAAHYARAVRHADNAQIAVQAELWERHGESADDSGDLAEGIRSSQRATELWQQVGEVERQGATMARCSHMLWKTGRNAEAHALARQAVALLADRPPSPALAQAQAAMARLLMLGRDMRGAIVLGTTAVEYARQFGDLRTLGRALNSVGSAHWLMDPVRAVELLEASLATAGEVGDDAGAAQAMMNLGSGAGEIRRYALADRWLAEAASWCAARDLDSSLSYALAWQSRSRFEQGQWSEATALAGQVVTKYPQHVPSQIVVNTVLGRLRARRGDPDPEGPLSRAWELAVRTGDLQRLWPAAAARAEHAWLQGRIDAVEGLVAETYEHSLELEHPWAVGELGSWLRTAGVTVELPGYVAEPYKTGDGWRELGCTYEAALALTEKADPEQQIAGLQELQQLGAWPAAELVARRLRQSGVQGLPRRPRGSSRENPANLTARETEVLALLAEDLTNAEIGQRLHISPKTVDHHVSSILGKLGVATRQEAARRWGADGRR</sequence>
<protein>
    <submittedName>
        <fullName evidence="4">AAA ATPase-like protein</fullName>
    </submittedName>
</protein>
<dbReference type="Gene3D" id="1.10.10.10">
    <property type="entry name" value="Winged helix-like DNA-binding domain superfamily/Winged helix DNA-binding domain"/>
    <property type="match status" value="1"/>
</dbReference>
<dbReference type="GO" id="GO:0005524">
    <property type="term" value="F:ATP binding"/>
    <property type="evidence" value="ECO:0007669"/>
    <property type="project" value="UniProtKB-KW"/>
</dbReference>
<dbReference type="SUPFAM" id="SSF52540">
    <property type="entry name" value="P-loop containing nucleoside triphosphate hydrolases"/>
    <property type="match status" value="1"/>
</dbReference>
<keyword evidence="5" id="KW-1185">Reference proteome</keyword>
<proteinExistence type="predicted"/>
<evidence type="ECO:0000256" key="2">
    <source>
        <dbReference type="ARBA" id="ARBA00022840"/>
    </source>
</evidence>
<dbReference type="OrthoDB" id="5476461at2"/>
<name>A0A4R7TG58_9ACTN</name>
<dbReference type="Proteomes" id="UP000295151">
    <property type="component" value="Unassembled WGS sequence"/>
</dbReference>
<evidence type="ECO:0000313" key="4">
    <source>
        <dbReference type="EMBL" id="TDU91231.1"/>
    </source>
</evidence>
<dbReference type="RefSeq" id="WP_133981010.1">
    <property type="nucleotide sequence ID" value="NZ_SOCE01000001.1"/>
</dbReference>
<gene>
    <name evidence="4" type="ORF">EV138_4833</name>
</gene>
<dbReference type="Pfam" id="PF00196">
    <property type="entry name" value="GerE"/>
    <property type="match status" value="1"/>
</dbReference>
<dbReference type="SMART" id="SM00421">
    <property type="entry name" value="HTH_LUXR"/>
    <property type="match status" value="1"/>
</dbReference>
<dbReference type="Gene3D" id="1.25.40.10">
    <property type="entry name" value="Tetratricopeptide repeat domain"/>
    <property type="match status" value="1"/>
</dbReference>
<dbReference type="InterPro" id="IPR036388">
    <property type="entry name" value="WH-like_DNA-bd_sf"/>
</dbReference>
<evidence type="ECO:0000259" key="3">
    <source>
        <dbReference type="PROSITE" id="PS50043"/>
    </source>
</evidence>
<dbReference type="InterPro" id="IPR000792">
    <property type="entry name" value="Tscrpt_reg_LuxR_C"/>
</dbReference>
<organism evidence="4 5">
    <name type="scientific">Kribbella voronezhensis</name>
    <dbReference type="NCBI Taxonomy" id="2512212"/>
    <lineage>
        <taxon>Bacteria</taxon>
        <taxon>Bacillati</taxon>
        <taxon>Actinomycetota</taxon>
        <taxon>Actinomycetes</taxon>
        <taxon>Propionibacteriales</taxon>
        <taxon>Kribbellaceae</taxon>
        <taxon>Kribbella</taxon>
    </lineage>
</organism>
<dbReference type="InterPro" id="IPR027417">
    <property type="entry name" value="P-loop_NTPase"/>
</dbReference>
<dbReference type="SUPFAM" id="SSF48452">
    <property type="entry name" value="TPR-like"/>
    <property type="match status" value="2"/>
</dbReference>
<accession>A0A4R7TG58</accession>
<dbReference type="InterPro" id="IPR016032">
    <property type="entry name" value="Sig_transdc_resp-reg_C-effctor"/>
</dbReference>
<keyword evidence="2" id="KW-0067">ATP-binding</keyword>
<dbReference type="GO" id="GO:0003677">
    <property type="term" value="F:DNA binding"/>
    <property type="evidence" value="ECO:0007669"/>
    <property type="project" value="InterPro"/>
</dbReference>